<reference evidence="3" key="2">
    <citation type="submission" date="2020-05" db="UniProtKB">
        <authorList>
            <consortium name="EnsemblMetazoa"/>
        </authorList>
    </citation>
    <scope>IDENTIFICATION</scope>
</reference>
<evidence type="ECO:0000256" key="1">
    <source>
        <dbReference type="SAM" id="MobiDB-lite"/>
    </source>
</evidence>
<keyword evidence="4" id="KW-1185">Reference proteome</keyword>
<feature type="compositionally biased region" description="Basic and acidic residues" evidence="1">
    <location>
        <begin position="1"/>
        <end position="21"/>
    </location>
</feature>
<dbReference type="EnsemblMetazoa" id="ASIC008427-RA">
    <property type="protein sequence ID" value="ASIC008427-PA"/>
    <property type="gene ID" value="ASIC008427"/>
</dbReference>
<dbReference type="Proteomes" id="UP000030765">
    <property type="component" value="Unassembled WGS sequence"/>
</dbReference>
<name>A0A084VSF4_ANOSI</name>
<dbReference type="VEuPathDB" id="VectorBase:ASIC008427"/>
<protein>
    <submittedName>
        <fullName evidence="2 3">Uncharacterized protein</fullName>
    </submittedName>
</protein>
<evidence type="ECO:0000313" key="3">
    <source>
        <dbReference type="EnsemblMetazoa" id="ASIC008427-PA"/>
    </source>
</evidence>
<dbReference type="AlphaFoldDB" id="A0A084VSF4"/>
<gene>
    <name evidence="2" type="ORF">ZHAS_00008427</name>
</gene>
<accession>A0A084VSF4</accession>
<evidence type="ECO:0000313" key="4">
    <source>
        <dbReference type="Proteomes" id="UP000030765"/>
    </source>
</evidence>
<dbReference type="EMBL" id="ATLV01015933">
    <property type="status" value="NOT_ANNOTATED_CDS"/>
    <property type="molecule type" value="Genomic_DNA"/>
</dbReference>
<feature type="region of interest" description="Disordered" evidence="1">
    <location>
        <begin position="1"/>
        <end position="24"/>
    </location>
</feature>
<evidence type="ECO:0000313" key="2">
    <source>
        <dbReference type="EMBL" id="KFB40898.1"/>
    </source>
</evidence>
<sequence>MATVDRKTANHVERNRKKACERPTTVESVPQVKGIVSIVRQQVRVYDGVVVDYCAGDGACKHHKVPFAY</sequence>
<proteinExistence type="predicted"/>
<reference evidence="2 4" key="1">
    <citation type="journal article" date="2014" name="BMC Genomics">
        <title>Genome sequence of Anopheles sinensis provides insight into genetics basis of mosquito competence for malaria parasites.</title>
        <authorList>
            <person name="Zhou D."/>
            <person name="Zhang D."/>
            <person name="Ding G."/>
            <person name="Shi L."/>
            <person name="Hou Q."/>
            <person name="Ye Y."/>
            <person name="Xu Y."/>
            <person name="Zhou H."/>
            <person name="Xiong C."/>
            <person name="Li S."/>
            <person name="Yu J."/>
            <person name="Hong S."/>
            <person name="Yu X."/>
            <person name="Zou P."/>
            <person name="Chen C."/>
            <person name="Chang X."/>
            <person name="Wang W."/>
            <person name="Lv Y."/>
            <person name="Sun Y."/>
            <person name="Ma L."/>
            <person name="Shen B."/>
            <person name="Zhu C."/>
        </authorList>
    </citation>
    <scope>NUCLEOTIDE SEQUENCE [LARGE SCALE GENOMIC DNA]</scope>
</reference>
<organism evidence="2">
    <name type="scientific">Anopheles sinensis</name>
    <name type="common">Mosquito</name>
    <dbReference type="NCBI Taxonomy" id="74873"/>
    <lineage>
        <taxon>Eukaryota</taxon>
        <taxon>Metazoa</taxon>
        <taxon>Ecdysozoa</taxon>
        <taxon>Arthropoda</taxon>
        <taxon>Hexapoda</taxon>
        <taxon>Insecta</taxon>
        <taxon>Pterygota</taxon>
        <taxon>Neoptera</taxon>
        <taxon>Endopterygota</taxon>
        <taxon>Diptera</taxon>
        <taxon>Nematocera</taxon>
        <taxon>Culicoidea</taxon>
        <taxon>Culicidae</taxon>
        <taxon>Anophelinae</taxon>
        <taxon>Anopheles</taxon>
    </lineage>
</organism>
<dbReference type="EMBL" id="KE525044">
    <property type="protein sequence ID" value="KFB40898.1"/>
    <property type="molecule type" value="Genomic_DNA"/>
</dbReference>